<evidence type="ECO:0000259" key="5">
    <source>
        <dbReference type="Pfam" id="PF00150"/>
    </source>
</evidence>
<dbReference type="PANTHER" id="PTHR34142">
    <property type="entry name" value="ENDO-BETA-1,4-GLUCANASE A"/>
    <property type="match status" value="1"/>
</dbReference>
<dbReference type="PROSITE" id="PS00659">
    <property type="entry name" value="GLYCOSYL_HYDROL_F5"/>
    <property type="match status" value="1"/>
</dbReference>
<feature type="chain" id="PRO_5045799441" evidence="4">
    <location>
        <begin position="23"/>
        <end position="344"/>
    </location>
</feature>
<dbReference type="Proteomes" id="UP001199919">
    <property type="component" value="Unassembled WGS sequence"/>
</dbReference>
<dbReference type="InterPro" id="IPR001547">
    <property type="entry name" value="Glyco_hydro_5"/>
</dbReference>
<comment type="caution">
    <text evidence="6">The sequence shown here is derived from an EMBL/GenBank/DDBJ whole genome shotgun (WGS) entry which is preliminary data.</text>
</comment>
<reference evidence="6 7" key="1">
    <citation type="submission" date="2021-12" db="EMBL/GenBank/DDBJ databases">
        <title>Mucilaginibacter roseus genome.</title>
        <authorList>
            <person name="Ferreira J.R."/>
            <person name="Newman J.D."/>
        </authorList>
    </citation>
    <scope>NUCLEOTIDE SEQUENCE [LARGE SCALE GENOMIC DNA]</scope>
    <source>
        <strain evidence="6 7">LMG 28454</strain>
    </source>
</reference>
<dbReference type="SUPFAM" id="SSF51445">
    <property type="entry name" value="(Trans)glycosidases"/>
    <property type="match status" value="1"/>
</dbReference>
<dbReference type="PANTHER" id="PTHR34142:SF1">
    <property type="entry name" value="GLYCOSIDE HYDROLASE FAMILY 5 DOMAIN-CONTAINING PROTEIN"/>
    <property type="match status" value="1"/>
</dbReference>
<keyword evidence="2 3" id="KW-0326">Glycosidase</keyword>
<evidence type="ECO:0000256" key="2">
    <source>
        <dbReference type="ARBA" id="ARBA00023295"/>
    </source>
</evidence>
<dbReference type="EMBL" id="JAJPWV010000001">
    <property type="protein sequence ID" value="MCD8739125.1"/>
    <property type="molecule type" value="Genomic_DNA"/>
</dbReference>
<evidence type="ECO:0000256" key="3">
    <source>
        <dbReference type="RuleBase" id="RU361153"/>
    </source>
</evidence>
<feature type="domain" description="Glycoside hydrolase family 5" evidence="5">
    <location>
        <begin position="63"/>
        <end position="304"/>
    </location>
</feature>
<dbReference type="GO" id="GO:0016787">
    <property type="term" value="F:hydrolase activity"/>
    <property type="evidence" value="ECO:0007669"/>
    <property type="project" value="UniProtKB-KW"/>
</dbReference>
<protein>
    <submittedName>
        <fullName evidence="6">Glycoside hydrolase family 5 protein</fullName>
    </submittedName>
</protein>
<evidence type="ECO:0000313" key="7">
    <source>
        <dbReference type="Proteomes" id="UP001199919"/>
    </source>
</evidence>
<dbReference type="RefSeq" id="WP_232174998.1">
    <property type="nucleotide sequence ID" value="NZ_JAJPWV010000001.1"/>
</dbReference>
<keyword evidence="7" id="KW-1185">Reference proteome</keyword>
<feature type="signal peptide" evidence="4">
    <location>
        <begin position="1"/>
        <end position="22"/>
    </location>
</feature>
<comment type="similarity">
    <text evidence="3">Belongs to the glycosyl hydrolase 5 (cellulase A) family.</text>
</comment>
<dbReference type="Pfam" id="PF00150">
    <property type="entry name" value="Cellulase"/>
    <property type="match status" value="1"/>
</dbReference>
<sequence>MKKFYIILSSLILSACVYTLCAKNLRGKNSFNTIGVTIPTAPPGTPVAVNGRLHVGGRYLKNEQGDNAMLRGQSYGWSNFWPQFWNEDVVNWMATDFKVDVLRAAMGAEFSGGYVKGNRAAQVKLVKTVVNAAIKNGIYIIIDFHAHDIHTAEAKEFFTEMAKTYAGYPNIIYELYNEPDHETWDDVKAYSIEIIKTIRKYDAHNIILVGNPKWDQSIKAVAKSPITGFDNIMYTVHFYAASHGKWLRDDCTYALNKGIPVFVSECNGTEATGSGRIDYKEWQAWFNFLEKNQISWVNWSIADKRNELCSIVQPGASAKGGWPVSQLTETGAYVRARLRSYRTR</sequence>
<name>A0ABS8TZ75_9SPHI</name>
<proteinExistence type="inferred from homology"/>
<gene>
    <name evidence="6" type="ORF">LT679_00810</name>
</gene>
<evidence type="ECO:0000313" key="6">
    <source>
        <dbReference type="EMBL" id="MCD8739125.1"/>
    </source>
</evidence>
<dbReference type="InterPro" id="IPR017853">
    <property type="entry name" value="GH"/>
</dbReference>
<keyword evidence="4" id="KW-0732">Signal</keyword>
<dbReference type="Gene3D" id="3.20.20.80">
    <property type="entry name" value="Glycosidases"/>
    <property type="match status" value="1"/>
</dbReference>
<accession>A0ABS8TZ75</accession>
<dbReference type="InterPro" id="IPR018087">
    <property type="entry name" value="Glyco_hydro_5_CS"/>
</dbReference>
<keyword evidence="1 3" id="KW-0378">Hydrolase</keyword>
<organism evidence="6 7">
    <name type="scientific">Mucilaginibacter roseus</name>
    <dbReference type="NCBI Taxonomy" id="1528868"/>
    <lineage>
        <taxon>Bacteria</taxon>
        <taxon>Pseudomonadati</taxon>
        <taxon>Bacteroidota</taxon>
        <taxon>Sphingobacteriia</taxon>
        <taxon>Sphingobacteriales</taxon>
        <taxon>Sphingobacteriaceae</taxon>
        <taxon>Mucilaginibacter</taxon>
    </lineage>
</organism>
<dbReference type="PROSITE" id="PS51257">
    <property type="entry name" value="PROKAR_LIPOPROTEIN"/>
    <property type="match status" value="1"/>
</dbReference>
<evidence type="ECO:0000256" key="1">
    <source>
        <dbReference type="ARBA" id="ARBA00022801"/>
    </source>
</evidence>
<evidence type="ECO:0000256" key="4">
    <source>
        <dbReference type="SAM" id="SignalP"/>
    </source>
</evidence>